<dbReference type="PANTHER" id="PTHR30482">
    <property type="entry name" value="HIGH-AFFINITY BRANCHED-CHAIN AMINO ACID TRANSPORT SYSTEM PERMEASE"/>
    <property type="match status" value="1"/>
</dbReference>
<dbReference type="InterPro" id="IPR001851">
    <property type="entry name" value="ABC_transp_permease"/>
</dbReference>
<feature type="transmembrane region" description="Helical" evidence="6">
    <location>
        <begin position="315"/>
        <end position="337"/>
    </location>
</feature>
<dbReference type="OrthoDB" id="9789927at2"/>
<dbReference type="AlphaFoldDB" id="A0A1G9UMZ1"/>
<keyword evidence="8" id="KW-1185">Reference proteome</keyword>
<dbReference type="Pfam" id="PF02653">
    <property type="entry name" value="BPD_transp_2"/>
    <property type="match status" value="1"/>
</dbReference>
<feature type="transmembrane region" description="Helical" evidence="6">
    <location>
        <begin position="107"/>
        <end position="127"/>
    </location>
</feature>
<feature type="transmembrane region" description="Helical" evidence="6">
    <location>
        <begin position="278"/>
        <end position="303"/>
    </location>
</feature>
<feature type="transmembrane region" description="Helical" evidence="6">
    <location>
        <begin position="139"/>
        <end position="157"/>
    </location>
</feature>
<feature type="transmembrane region" description="Helical" evidence="6">
    <location>
        <begin position="343"/>
        <end position="365"/>
    </location>
</feature>
<evidence type="ECO:0000256" key="3">
    <source>
        <dbReference type="ARBA" id="ARBA00022692"/>
    </source>
</evidence>
<dbReference type="PANTHER" id="PTHR30482:SF10">
    <property type="entry name" value="HIGH-AFFINITY BRANCHED-CHAIN AMINO ACID TRANSPORT PROTEIN BRAE"/>
    <property type="match status" value="1"/>
</dbReference>
<evidence type="ECO:0000256" key="5">
    <source>
        <dbReference type="ARBA" id="ARBA00023136"/>
    </source>
</evidence>
<comment type="subcellular location">
    <subcellularLocation>
        <location evidence="1">Cell membrane</location>
        <topology evidence="1">Multi-pass membrane protein</topology>
    </subcellularLocation>
</comment>
<dbReference type="InterPro" id="IPR043428">
    <property type="entry name" value="LivM-like"/>
</dbReference>
<evidence type="ECO:0000256" key="1">
    <source>
        <dbReference type="ARBA" id="ARBA00004651"/>
    </source>
</evidence>
<feature type="transmembrane region" description="Helical" evidence="6">
    <location>
        <begin position="232"/>
        <end position="249"/>
    </location>
</feature>
<organism evidence="7 8">
    <name type="scientific">Acetanaerobacterium elongatum</name>
    <dbReference type="NCBI Taxonomy" id="258515"/>
    <lineage>
        <taxon>Bacteria</taxon>
        <taxon>Bacillati</taxon>
        <taxon>Bacillota</taxon>
        <taxon>Clostridia</taxon>
        <taxon>Eubacteriales</taxon>
        <taxon>Oscillospiraceae</taxon>
        <taxon>Acetanaerobacterium</taxon>
    </lineage>
</organism>
<reference evidence="7 8" key="1">
    <citation type="submission" date="2016-10" db="EMBL/GenBank/DDBJ databases">
        <authorList>
            <person name="de Groot N.N."/>
        </authorList>
    </citation>
    <scope>NUCLEOTIDE SEQUENCE [LARGE SCALE GENOMIC DNA]</scope>
    <source>
        <strain evidence="7 8">CGMCC 1.5012</strain>
    </source>
</reference>
<evidence type="ECO:0000313" key="7">
    <source>
        <dbReference type="EMBL" id="SDM61322.1"/>
    </source>
</evidence>
<dbReference type="CDD" id="cd06581">
    <property type="entry name" value="TM_PBP1_LivM_like"/>
    <property type="match status" value="1"/>
</dbReference>
<evidence type="ECO:0000256" key="2">
    <source>
        <dbReference type="ARBA" id="ARBA00022475"/>
    </source>
</evidence>
<dbReference type="GO" id="GO:0005886">
    <property type="term" value="C:plasma membrane"/>
    <property type="evidence" value="ECO:0007669"/>
    <property type="project" value="UniProtKB-SubCell"/>
</dbReference>
<gene>
    <name evidence="7" type="ORF">SAMN05192585_10267</name>
</gene>
<evidence type="ECO:0000256" key="4">
    <source>
        <dbReference type="ARBA" id="ARBA00022989"/>
    </source>
</evidence>
<evidence type="ECO:0000313" key="8">
    <source>
        <dbReference type="Proteomes" id="UP000199182"/>
    </source>
</evidence>
<keyword evidence="5 6" id="KW-0472">Membrane</keyword>
<keyword evidence="4 6" id="KW-1133">Transmembrane helix</keyword>
<keyword evidence="3 6" id="KW-0812">Transmembrane</keyword>
<feature type="transmembrane region" description="Helical" evidence="6">
    <location>
        <begin position="84"/>
        <end position="101"/>
    </location>
</feature>
<sequence length="379" mass="39613">MLQETTQRLNRCRGELCSPTVYTQSQVIPRTRNARPYKKLWRADITAGIKDAAPCSIFSKCGCAMHRHYNNKGISEMKKIRLGVTKYILAAAAGLLLTMLLNRDAYAAAILSRMFIAAMMAAGLDLCVGLARQLSLGQAAFMAAGAYGCGTVALVVSERSLPGVAAGLTVGVAAASVTALAVGAVVLRLKGDYLAVATLGLGEIVRVVLENCAPLGGAAGLYHIPRFTTPELAFAAALLCGVFGLWFARSRNGVLCRAMGQDEIAAASIGINPMCMKLLAFTLGAAMTGLAGGLYAGLLGFISPKDFTFARSVDILAAVVIGGAGTTIGPMLAAMLIEALSALLQGVANIRMILYAVILIVVTIIKYTKGGRRRAPVKL</sequence>
<proteinExistence type="predicted"/>
<dbReference type="Proteomes" id="UP000199182">
    <property type="component" value="Unassembled WGS sequence"/>
</dbReference>
<dbReference type="STRING" id="258515.SAMN05192585_10267"/>
<accession>A0A1G9UMZ1</accession>
<protein>
    <submittedName>
        <fullName evidence="7">Amino acid/amide ABC transporter membrane protein 2, HAAT family</fullName>
    </submittedName>
</protein>
<dbReference type="GO" id="GO:0015658">
    <property type="term" value="F:branched-chain amino acid transmembrane transporter activity"/>
    <property type="evidence" value="ECO:0007669"/>
    <property type="project" value="InterPro"/>
</dbReference>
<evidence type="ECO:0000256" key="6">
    <source>
        <dbReference type="SAM" id="Phobius"/>
    </source>
</evidence>
<dbReference type="EMBL" id="FNID01000002">
    <property type="protein sequence ID" value="SDM61322.1"/>
    <property type="molecule type" value="Genomic_DNA"/>
</dbReference>
<name>A0A1G9UMZ1_9FIRM</name>
<keyword evidence="2" id="KW-1003">Cell membrane</keyword>
<feature type="transmembrane region" description="Helical" evidence="6">
    <location>
        <begin position="163"/>
        <end position="187"/>
    </location>
</feature>